<keyword evidence="1" id="KW-1133">Transmembrane helix</keyword>
<gene>
    <name evidence="2" type="ORF">Glove_74g270</name>
</gene>
<sequence length="148" mass="16437">MDEIAQTPYSLGFLPQNSINNIKDAVILETSIIPYLSGSSISHVDNKTYTNSPDFLMRAYVNNGTSLNQEIISGGNYTLGSIGPKLKQVLETMGYKTVDNLNPYKPKVITHSASSRGVSNNIGFTFIIIFLSICYNLLYCYNNQFFLS</sequence>
<evidence type="ECO:0000313" key="2">
    <source>
        <dbReference type="EMBL" id="RHZ84826.1"/>
    </source>
</evidence>
<keyword evidence="1" id="KW-0472">Membrane</keyword>
<name>A0A397JFT2_9GLOM</name>
<keyword evidence="3" id="KW-1185">Reference proteome</keyword>
<evidence type="ECO:0000256" key="1">
    <source>
        <dbReference type="SAM" id="Phobius"/>
    </source>
</evidence>
<accession>A0A397JFT2</accession>
<reference evidence="2 3" key="1">
    <citation type="submission" date="2018-08" db="EMBL/GenBank/DDBJ databases">
        <title>Genome and evolution of the arbuscular mycorrhizal fungus Diversispora epigaea (formerly Glomus versiforme) and its bacterial endosymbionts.</title>
        <authorList>
            <person name="Sun X."/>
            <person name="Fei Z."/>
            <person name="Harrison M."/>
        </authorList>
    </citation>
    <scope>NUCLEOTIDE SEQUENCE [LARGE SCALE GENOMIC DNA]</scope>
    <source>
        <strain evidence="2 3">IT104</strain>
    </source>
</reference>
<proteinExistence type="predicted"/>
<dbReference type="AlphaFoldDB" id="A0A397JFT2"/>
<dbReference type="EMBL" id="PQFF01000070">
    <property type="protein sequence ID" value="RHZ84826.1"/>
    <property type="molecule type" value="Genomic_DNA"/>
</dbReference>
<evidence type="ECO:0000313" key="3">
    <source>
        <dbReference type="Proteomes" id="UP000266861"/>
    </source>
</evidence>
<protein>
    <submittedName>
        <fullName evidence="2">Uncharacterized protein</fullName>
    </submittedName>
</protein>
<feature type="transmembrane region" description="Helical" evidence="1">
    <location>
        <begin position="122"/>
        <end position="141"/>
    </location>
</feature>
<dbReference type="Proteomes" id="UP000266861">
    <property type="component" value="Unassembled WGS sequence"/>
</dbReference>
<dbReference type="OrthoDB" id="73465at2759"/>
<dbReference type="STRING" id="1348612.A0A397JFT2"/>
<comment type="caution">
    <text evidence="2">The sequence shown here is derived from an EMBL/GenBank/DDBJ whole genome shotgun (WGS) entry which is preliminary data.</text>
</comment>
<organism evidence="2 3">
    <name type="scientific">Diversispora epigaea</name>
    <dbReference type="NCBI Taxonomy" id="1348612"/>
    <lineage>
        <taxon>Eukaryota</taxon>
        <taxon>Fungi</taxon>
        <taxon>Fungi incertae sedis</taxon>
        <taxon>Mucoromycota</taxon>
        <taxon>Glomeromycotina</taxon>
        <taxon>Glomeromycetes</taxon>
        <taxon>Diversisporales</taxon>
        <taxon>Diversisporaceae</taxon>
        <taxon>Diversispora</taxon>
    </lineage>
</organism>
<keyword evidence="1" id="KW-0812">Transmembrane</keyword>